<gene>
    <name evidence="2" type="ORF">M8C21_024277</name>
</gene>
<evidence type="ECO:0000259" key="1">
    <source>
        <dbReference type="Pfam" id="PF00646"/>
    </source>
</evidence>
<dbReference type="InterPro" id="IPR053197">
    <property type="entry name" value="F-box_SCFL_complex_component"/>
</dbReference>
<feature type="non-terminal residue" evidence="2">
    <location>
        <position position="1"/>
    </location>
</feature>
<dbReference type="EMBL" id="JAMZMK010008565">
    <property type="protein sequence ID" value="KAI7739813.1"/>
    <property type="molecule type" value="Genomic_DNA"/>
</dbReference>
<dbReference type="Pfam" id="PF00646">
    <property type="entry name" value="F-box"/>
    <property type="match status" value="1"/>
</dbReference>
<dbReference type="Proteomes" id="UP001206925">
    <property type="component" value="Unassembled WGS sequence"/>
</dbReference>
<dbReference type="InterPro" id="IPR032675">
    <property type="entry name" value="LRR_dom_sf"/>
</dbReference>
<sequence length="484" mass="55387">DRLSNLPDDLIHKILSFVGVKHAIQTSVLSSRWSSQSLKHLTLTGYTCKHFILTSPTWELPALTTLNLHRVAFSNDCTEKCVGLFSNCVNLKNLTLKNCRQVGLKDFIICHPGLSNLTLEDGSDNVNLVTPQLKNLVIKYWQGIHLISAPSLSSLHYKHHYYILDISADLPLLEKVDIHILNLDVDLANCHKMVPLLQRVYSVKFLTLNSEIIKFLSSSVELISNQPSPFSNLKSLKIFPVDVWEEPVDVWEEDETEPTVTMSTEVKTYFLDGSPGATLTMVSHEEIIAAMNVVSAQKLMRKLQVVLDQLKENSETDTADMEQDKSSLEGHMAIVPEQVEVENHRAHLDTNVKWRFGIRMSHIKSYWKDLNEQMENGYKNTDFLCSMLDRIEGLLRKLPTSDRTKLQTRFTGLCLEADTLMDNMMDRMKIQCDKKPKRSISFRDYEAYISCAYGFDDSRICFFLYFECFCHVISPSMMKGLNIF</sequence>
<dbReference type="PANTHER" id="PTHR34223:SF101">
    <property type="entry name" value="F-BOX DOMAIN-CONTAINING PROTEIN"/>
    <property type="match status" value="1"/>
</dbReference>
<dbReference type="InterPro" id="IPR036047">
    <property type="entry name" value="F-box-like_dom_sf"/>
</dbReference>
<feature type="non-terminal residue" evidence="2">
    <location>
        <position position="484"/>
    </location>
</feature>
<comment type="caution">
    <text evidence="2">The sequence shown here is derived from an EMBL/GenBank/DDBJ whole genome shotgun (WGS) entry which is preliminary data.</text>
</comment>
<keyword evidence="3" id="KW-1185">Reference proteome</keyword>
<accession>A0AAD5GH83</accession>
<evidence type="ECO:0000313" key="2">
    <source>
        <dbReference type="EMBL" id="KAI7739813.1"/>
    </source>
</evidence>
<dbReference type="SUPFAM" id="SSF81383">
    <property type="entry name" value="F-box domain"/>
    <property type="match status" value="1"/>
</dbReference>
<evidence type="ECO:0000313" key="3">
    <source>
        <dbReference type="Proteomes" id="UP001206925"/>
    </source>
</evidence>
<feature type="domain" description="F-box" evidence="1">
    <location>
        <begin position="3"/>
        <end position="36"/>
    </location>
</feature>
<dbReference type="PANTHER" id="PTHR34223">
    <property type="entry name" value="OS11G0201299 PROTEIN"/>
    <property type="match status" value="1"/>
</dbReference>
<dbReference type="AlphaFoldDB" id="A0AAD5GH83"/>
<proteinExistence type="predicted"/>
<dbReference type="SUPFAM" id="SSF52047">
    <property type="entry name" value="RNI-like"/>
    <property type="match status" value="1"/>
</dbReference>
<dbReference type="InterPro" id="IPR001810">
    <property type="entry name" value="F-box_dom"/>
</dbReference>
<protein>
    <recommendedName>
        <fullName evidence="1">F-box domain-containing protein</fullName>
    </recommendedName>
</protein>
<dbReference type="Gene3D" id="3.80.10.10">
    <property type="entry name" value="Ribonuclease Inhibitor"/>
    <property type="match status" value="1"/>
</dbReference>
<organism evidence="2 3">
    <name type="scientific">Ambrosia artemisiifolia</name>
    <name type="common">Common ragweed</name>
    <dbReference type="NCBI Taxonomy" id="4212"/>
    <lineage>
        <taxon>Eukaryota</taxon>
        <taxon>Viridiplantae</taxon>
        <taxon>Streptophyta</taxon>
        <taxon>Embryophyta</taxon>
        <taxon>Tracheophyta</taxon>
        <taxon>Spermatophyta</taxon>
        <taxon>Magnoliopsida</taxon>
        <taxon>eudicotyledons</taxon>
        <taxon>Gunneridae</taxon>
        <taxon>Pentapetalae</taxon>
        <taxon>asterids</taxon>
        <taxon>campanulids</taxon>
        <taxon>Asterales</taxon>
        <taxon>Asteraceae</taxon>
        <taxon>Asteroideae</taxon>
        <taxon>Heliantheae alliance</taxon>
        <taxon>Heliantheae</taxon>
        <taxon>Ambrosia</taxon>
    </lineage>
</organism>
<name>A0AAD5GH83_AMBAR</name>
<reference evidence="2" key="1">
    <citation type="submission" date="2022-06" db="EMBL/GenBank/DDBJ databases">
        <title>Uncovering the hologenomic basis of an extraordinary plant invasion.</title>
        <authorList>
            <person name="Bieker V.C."/>
            <person name="Martin M.D."/>
            <person name="Gilbert T."/>
            <person name="Hodgins K."/>
            <person name="Battlay P."/>
            <person name="Petersen B."/>
            <person name="Wilson J."/>
        </authorList>
    </citation>
    <scope>NUCLEOTIDE SEQUENCE</scope>
    <source>
        <strain evidence="2">AA19_3_7</strain>
        <tissue evidence="2">Leaf</tissue>
    </source>
</reference>